<sequence>MPCLSTSQLASLWNDHLATTIITSQEAFLVEMALSGVHEHETPKVPGLTVGCYWFSTSRGLCLELHSQQRMAIPFRPHLDQERFVAKALLR</sequence>
<reference evidence="2" key="1">
    <citation type="submission" date="2012-07" db="EMBL/GenBank/DDBJ databases">
        <title>Genome of the Chinese tree shrew, a rising model animal genetically related to primates.</title>
        <authorList>
            <person name="Zhang G."/>
            <person name="Fan Y."/>
            <person name="Yao Y."/>
            <person name="Huang Z."/>
        </authorList>
    </citation>
    <scope>NUCLEOTIDE SEQUENCE [LARGE SCALE GENOMIC DNA]</scope>
</reference>
<proteinExistence type="predicted"/>
<accession>L9JG62</accession>
<reference evidence="2" key="2">
    <citation type="journal article" date="2013" name="Nat. Commun.">
        <title>Genome of the Chinese tree shrew.</title>
        <authorList>
            <person name="Fan Y."/>
            <person name="Huang Z.Y."/>
            <person name="Cao C.C."/>
            <person name="Chen C.S."/>
            <person name="Chen Y.X."/>
            <person name="Fan D.D."/>
            <person name="He J."/>
            <person name="Hou H.L."/>
            <person name="Hu L."/>
            <person name="Hu X.T."/>
            <person name="Jiang X.T."/>
            <person name="Lai R."/>
            <person name="Lang Y.S."/>
            <person name="Liang B."/>
            <person name="Liao S.G."/>
            <person name="Mu D."/>
            <person name="Ma Y.Y."/>
            <person name="Niu Y.Y."/>
            <person name="Sun X.Q."/>
            <person name="Xia J.Q."/>
            <person name="Xiao J."/>
            <person name="Xiong Z.Q."/>
            <person name="Xu L."/>
            <person name="Yang L."/>
            <person name="Zhang Y."/>
            <person name="Zhao W."/>
            <person name="Zhao X.D."/>
            <person name="Zheng Y.T."/>
            <person name="Zhou J.M."/>
            <person name="Zhu Y.B."/>
            <person name="Zhang G.J."/>
            <person name="Wang J."/>
            <person name="Yao Y.G."/>
        </authorList>
    </citation>
    <scope>NUCLEOTIDE SEQUENCE [LARGE SCALE GENOMIC DNA]</scope>
</reference>
<organism evidence="1 2">
    <name type="scientific">Tupaia chinensis</name>
    <name type="common">Chinese tree shrew</name>
    <name type="synonym">Tupaia belangeri chinensis</name>
    <dbReference type="NCBI Taxonomy" id="246437"/>
    <lineage>
        <taxon>Eukaryota</taxon>
        <taxon>Metazoa</taxon>
        <taxon>Chordata</taxon>
        <taxon>Craniata</taxon>
        <taxon>Vertebrata</taxon>
        <taxon>Euteleostomi</taxon>
        <taxon>Mammalia</taxon>
        <taxon>Eutheria</taxon>
        <taxon>Euarchontoglires</taxon>
        <taxon>Scandentia</taxon>
        <taxon>Tupaiidae</taxon>
        <taxon>Tupaia</taxon>
    </lineage>
</organism>
<evidence type="ECO:0000313" key="2">
    <source>
        <dbReference type="Proteomes" id="UP000011518"/>
    </source>
</evidence>
<name>L9JG62_TUPCH</name>
<dbReference type="InParanoid" id="L9JG62"/>
<evidence type="ECO:0000313" key="1">
    <source>
        <dbReference type="EMBL" id="ELW49551.1"/>
    </source>
</evidence>
<dbReference type="EMBL" id="KB320992">
    <property type="protein sequence ID" value="ELW49551.1"/>
    <property type="molecule type" value="Genomic_DNA"/>
</dbReference>
<keyword evidence="2" id="KW-1185">Reference proteome</keyword>
<protein>
    <submittedName>
        <fullName evidence="1">Uncharacterized protein</fullName>
    </submittedName>
</protein>
<dbReference type="AlphaFoldDB" id="L9JG62"/>
<dbReference type="Proteomes" id="UP000011518">
    <property type="component" value="Unassembled WGS sequence"/>
</dbReference>
<gene>
    <name evidence="1" type="ORF">TREES_T100003330</name>
</gene>